<feature type="compositionally biased region" description="Low complexity" evidence="1">
    <location>
        <begin position="231"/>
        <end position="248"/>
    </location>
</feature>
<keyword evidence="3" id="KW-1185">Reference proteome</keyword>
<dbReference type="GO" id="GO:0005634">
    <property type="term" value="C:nucleus"/>
    <property type="evidence" value="ECO:0007669"/>
    <property type="project" value="TreeGrafter"/>
</dbReference>
<dbReference type="Ensembl" id="ENSLACT00000014290.1">
    <property type="protein sequence ID" value="ENSLACP00000014190.1"/>
    <property type="gene ID" value="ENSLACG00000012493.1"/>
</dbReference>
<evidence type="ECO:0000313" key="3">
    <source>
        <dbReference type="Proteomes" id="UP000008672"/>
    </source>
</evidence>
<evidence type="ECO:0000256" key="1">
    <source>
        <dbReference type="SAM" id="MobiDB-lite"/>
    </source>
</evidence>
<reference evidence="3" key="1">
    <citation type="submission" date="2011-08" db="EMBL/GenBank/DDBJ databases">
        <title>The draft genome of Latimeria chalumnae.</title>
        <authorList>
            <person name="Di Palma F."/>
            <person name="Alfoldi J."/>
            <person name="Johnson J."/>
            <person name="Berlin A."/>
            <person name="Gnerre S."/>
            <person name="Jaffe D."/>
            <person name="MacCallum I."/>
            <person name="Young S."/>
            <person name="Walker B.J."/>
            <person name="Lander E."/>
            <person name="Lindblad-Toh K."/>
        </authorList>
    </citation>
    <scope>NUCLEOTIDE SEQUENCE [LARGE SCALE GENOMIC DNA]</scope>
    <source>
        <strain evidence="3">Wild caught</strain>
    </source>
</reference>
<dbReference type="PANTHER" id="PTHR13621:SF2">
    <property type="entry name" value="PROLINE-RICH PROTEIN PRCC"/>
    <property type="match status" value="1"/>
</dbReference>
<dbReference type="HOGENOM" id="CLU_686884_0_0_1"/>
<dbReference type="Bgee" id="ENSLACG00000012493">
    <property type="expression patterns" value="Expressed in pelvic fin and 6 other cell types or tissues"/>
</dbReference>
<dbReference type="STRING" id="7897.ENSLACP00000014190"/>
<accession>H3AX19</accession>
<dbReference type="eggNOG" id="KOG3903">
    <property type="taxonomic scope" value="Eukaryota"/>
</dbReference>
<proteinExistence type="predicted"/>
<dbReference type="InParanoid" id="H3AX19"/>
<feature type="region of interest" description="Disordered" evidence="1">
    <location>
        <begin position="1"/>
        <end position="268"/>
    </location>
</feature>
<dbReference type="GeneTree" id="ENSGT00390000009042"/>
<sequence>MSLVAYGSSEESDSEEDTHSGLNLPGPTQPGSGLNLPGPTQPGSGLNLPAPTQPGAGLNLPAPKQPGSGLNLPAPTQPGSGLNLPAPTQPGSGLNLPAPTQPGSGLNLPAPTQPGAGLNLPAPKQPGSGLSFLIPSQCGDDGGVLHLPKPKKKTEPVKITVPELQKGDSDSDDDDEPVKKKTATQGSGLGSGLSSLLPQPKNLTVKETNRVLLPQSFAKKATQKPPQDNLAAKPAPSPSAIKAAAKSATKQLTKHIQHEEDSDEEMEPCNFFSLPEKNEVVPPRTEAYYREVKPEGTGVEEEPPELQGDSAAADAPLEFRTAPGSSSGSYGVPGGWATPSGTDYSNEYYDQPQSFSGDQDAYSQSYYSGEYYPEGDPSLVQPQEMDLASVIDEEAVRGVLV</sequence>
<feature type="compositionally biased region" description="Polar residues" evidence="1">
    <location>
        <begin position="351"/>
        <end position="367"/>
    </location>
</feature>
<protein>
    <submittedName>
        <fullName evidence="2">Proline rich mitotic checkpoint control factor</fullName>
    </submittedName>
</protein>
<evidence type="ECO:0000313" key="2">
    <source>
        <dbReference type="Ensembl" id="ENSLACP00000014190.1"/>
    </source>
</evidence>
<reference evidence="2" key="3">
    <citation type="submission" date="2025-09" db="UniProtKB">
        <authorList>
            <consortium name="Ensembl"/>
        </authorList>
    </citation>
    <scope>IDENTIFICATION</scope>
</reference>
<dbReference type="PANTHER" id="PTHR13621">
    <property type="entry name" value="PROLINE-RICH PROTEIN PRCC"/>
    <property type="match status" value="1"/>
</dbReference>
<dbReference type="InterPro" id="IPR018800">
    <property type="entry name" value="PRCC"/>
</dbReference>
<dbReference type="FunCoup" id="H3AX19">
    <property type="interactions" value="3282"/>
</dbReference>
<dbReference type="AlphaFoldDB" id="H3AX19"/>
<dbReference type="Proteomes" id="UP000008672">
    <property type="component" value="Unassembled WGS sequence"/>
</dbReference>
<reference evidence="2" key="2">
    <citation type="submission" date="2025-08" db="UniProtKB">
        <authorList>
            <consortium name="Ensembl"/>
        </authorList>
    </citation>
    <scope>IDENTIFICATION</scope>
</reference>
<name>H3AX19_LATCH</name>
<organism evidence="2 3">
    <name type="scientific">Latimeria chalumnae</name>
    <name type="common">Coelacanth</name>
    <dbReference type="NCBI Taxonomy" id="7897"/>
    <lineage>
        <taxon>Eukaryota</taxon>
        <taxon>Metazoa</taxon>
        <taxon>Chordata</taxon>
        <taxon>Craniata</taxon>
        <taxon>Vertebrata</taxon>
        <taxon>Euteleostomi</taxon>
        <taxon>Coelacanthiformes</taxon>
        <taxon>Coelacanthidae</taxon>
        <taxon>Latimeria</taxon>
    </lineage>
</organism>
<gene>
    <name evidence="2" type="primary">PRCC</name>
</gene>
<feature type="region of interest" description="Disordered" evidence="1">
    <location>
        <begin position="290"/>
        <end position="380"/>
    </location>
</feature>
<dbReference type="EMBL" id="AFYH01158084">
    <property type="status" value="NOT_ANNOTATED_CDS"/>
    <property type="molecule type" value="Genomic_DNA"/>
</dbReference>
<dbReference type="EMBL" id="AFYH01158085">
    <property type="status" value="NOT_ANNOTATED_CDS"/>
    <property type="molecule type" value="Genomic_DNA"/>
</dbReference>